<dbReference type="PANTHER" id="PTHR43201">
    <property type="entry name" value="ACYL-COA SYNTHETASE"/>
    <property type="match status" value="1"/>
</dbReference>
<proteinExistence type="inferred from homology"/>
<dbReference type="STRING" id="522306.CAP2UW1_1907"/>
<sequence length="461" mass="47945">MTLLAKWLAEGARQYPSLDALRTSRGQWRYDELAALASQGGQTLRSDGLLAGDIAAFAAGAGELAIAALACSSAGVALLPLDPLTADLAWPKMQALAGGCLKRLAALPIASPAGPVPPALTGRPDDLALVIATSGSEGEAKAVMLNNTNLDAAARAANRCLSLSAGDCWLGCLPLYHVGGISLLYRCLRAGATLLLHERFSAAAVWHALHASRVSHISLVPAMLAQLLDVADGASPPKALRHALIGGASLSRPLCERALASAWPICPTWGMSETAAQAATLLRPGSDWQVGQVGRLLPGLEARVAADGRLHLRGAQVMHGYLNPECRRGHGLDDGWLATTDLGSLAADGQVTIHGRADDMLIVGGVKVHPATIESCLAACPGVADVAVMRLPDPVWGDSLVALIVGTAQSATLEAWVRNSLTAAQRPRRVLRVDGLPRSAMGKLDRAQLRTLLRETVQGPG</sequence>
<gene>
    <name evidence="5" type="ordered locus">CAP2UW1_1907</name>
</gene>
<evidence type="ECO:0000256" key="2">
    <source>
        <dbReference type="ARBA" id="ARBA00022598"/>
    </source>
</evidence>
<dbReference type="InterPro" id="IPR025110">
    <property type="entry name" value="AMP-bd_C"/>
</dbReference>
<dbReference type="KEGG" id="app:CAP2UW1_1907"/>
<dbReference type="InterPro" id="IPR042099">
    <property type="entry name" value="ANL_N_sf"/>
</dbReference>
<dbReference type="SUPFAM" id="SSF56801">
    <property type="entry name" value="Acetyl-CoA synthetase-like"/>
    <property type="match status" value="1"/>
</dbReference>
<feature type="domain" description="AMP-dependent synthetase/ligase" evidence="3">
    <location>
        <begin position="119"/>
        <end position="322"/>
    </location>
</feature>
<reference evidence="5" key="2">
    <citation type="submission" date="2009-09" db="EMBL/GenBank/DDBJ databases">
        <title>Complete sequence of chromosome of Candidatus Accumulibacter phosphatis clade IIA str. UW-1.</title>
        <authorList>
            <consortium name="US DOE Joint Genome Institute"/>
            <person name="Martin H.G."/>
            <person name="Ivanova N."/>
            <person name="Kunin V."/>
            <person name="Warnecke F."/>
            <person name="Barry K."/>
            <person name="He S."/>
            <person name="Salamov A."/>
            <person name="Szeto E."/>
            <person name="Dalin E."/>
            <person name="Pangilinan J.L."/>
            <person name="Lapidus A."/>
            <person name="Lowry S."/>
            <person name="Kyrpides N.C."/>
            <person name="McMahon K.D."/>
            <person name="Hugenholtz P."/>
        </authorList>
    </citation>
    <scope>NUCLEOTIDE SEQUENCE [LARGE SCALE GENOMIC DNA]</scope>
    <source>
        <strain evidence="5">UW-1</strain>
    </source>
</reference>
<accession>C7RLV5</accession>
<dbReference type="OrthoDB" id="9766486at2"/>
<dbReference type="EMBL" id="CP001715">
    <property type="protein sequence ID" value="ACV35204.1"/>
    <property type="molecule type" value="Genomic_DNA"/>
</dbReference>
<evidence type="ECO:0000256" key="1">
    <source>
        <dbReference type="ARBA" id="ARBA00006432"/>
    </source>
</evidence>
<dbReference type="AlphaFoldDB" id="C7RLV5"/>
<keyword evidence="2 5" id="KW-0436">Ligase</keyword>
<dbReference type="Pfam" id="PF00501">
    <property type="entry name" value="AMP-binding"/>
    <property type="match status" value="1"/>
</dbReference>
<dbReference type="PANTHER" id="PTHR43201:SF5">
    <property type="entry name" value="MEDIUM-CHAIN ACYL-COA LIGASE ACSF2, MITOCHONDRIAL"/>
    <property type="match status" value="1"/>
</dbReference>
<evidence type="ECO:0000259" key="4">
    <source>
        <dbReference type="Pfam" id="PF13193"/>
    </source>
</evidence>
<dbReference type="Gene3D" id="3.40.50.12780">
    <property type="entry name" value="N-terminal domain of ligase-like"/>
    <property type="match status" value="1"/>
</dbReference>
<dbReference type="Gene3D" id="3.30.300.30">
    <property type="match status" value="1"/>
</dbReference>
<protein>
    <submittedName>
        <fullName evidence="5">AMP-dependent synthetase and ligase</fullName>
    </submittedName>
</protein>
<dbReference type="HOGENOM" id="CLU_000022_59_0_4"/>
<dbReference type="PROSITE" id="PS00455">
    <property type="entry name" value="AMP_BINDING"/>
    <property type="match status" value="1"/>
</dbReference>
<evidence type="ECO:0000259" key="3">
    <source>
        <dbReference type="Pfam" id="PF00501"/>
    </source>
</evidence>
<comment type="similarity">
    <text evidence="1">Belongs to the ATP-dependent AMP-binding enzyme family.</text>
</comment>
<dbReference type="GO" id="GO:0031956">
    <property type="term" value="F:medium-chain fatty acid-CoA ligase activity"/>
    <property type="evidence" value="ECO:0007669"/>
    <property type="project" value="TreeGrafter"/>
</dbReference>
<evidence type="ECO:0000313" key="5">
    <source>
        <dbReference type="EMBL" id="ACV35204.1"/>
    </source>
</evidence>
<dbReference type="GO" id="GO:0006631">
    <property type="term" value="P:fatty acid metabolic process"/>
    <property type="evidence" value="ECO:0007669"/>
    <property type="project" value="TreeGrafter"/>
</dbReference>
<dbReference type="Pfam" id="PF13193">
    <property type="entry name" value="AMP-binding_C"/>
    <property type="match status" value="1"/>
</dbReference>
<feature type="domain" description="AMP-binding enzyme C-terminal" evidence="4">
    <location>
        <begin position="373"/>
        <end position="443"/>
    </location>
</feature>
<name>C7RLV5_ACCRE</name>
<dbReference type="InterPro" id="IPR000873">
    <property type="entry name" value="AMP-dep_synth/lig_dom"/>
</dbReference>
<reference evidence="5" key="1">
    <citation type="submission" date="2009-08" db="EMBL/GenBank/DDBJ databases">
        <authorList>
            <consortium name="US DOE Joint Genome Institute"/>
            <person name="Lucas S."/>
            <person name="Copeland A."/>
            <person name="Lapidus A."/>
            <person name="Glavina del Rio T."/>
            <person name="Dalin E."/>
            <person name="Tice H."/>
            <person name="Bruce D."/>
            <person name="Barry K."/>
            <person name="Pitluck S."/>
            <person name="Lowry S."/>
            <person name="Larimer F."/>
            <person name="Land M."/>
            <person name="Hauser L."/>
            <person name="Kyrpides N."/>
            <person name="Ivanova N."/>
            <person name="McMahon K.D."/>
            <person name="Hugenholtz P."/>
        </authorList>
    </citation>
    <scope>NUCLEOTIDE SEQUENCE</scope>
    <source>
        <strain evidence="5">UW-1</strain>
    </source>
</reference>
<dbReference type="eggNOG" id="COG0318">
    <property type="taxonomic scope" value="Bacteria"/>
</dbReference>
<dbReference type="InterPro" id="IPR020845">
    <property type="entry name" value="AMP-binding_CS"/>
</dbReference>
<dbReference type="InterPro" id="IPR045851">
    <property type="entry name" value="AMP-bd_C_sf"/>
</dbReference>
<organism evidence="5">
    <name type="scientific">Accumulibacter regalis</name>
    <dbReference type="NCBI Taxonomy" id="522306"/>
    <lineage>
        <taxon>Bacteria</taxon>
        <taxon>Pseudomonadati</taxon>
        <taxon>Pseudomonadota</taxon>
        <taxon>Betaproteobacteria</taxon>
        <taxon>Candidatus Accumulibacter</taxon>
    </lineage>
</organism>